<comment type="caution">
    <text evidence="1">The sequence shown here is derived from an EMBL/GenBank/DDBJ whole genome shotgun (WGS) entry which is preliminary data.</text>
</comment>
<dbReference type="Proteomes" id="UP000587527">
    <property type="component" value="Unassembled WGS sequence"/>
</dbReference>
<keyword evidence="2" id="KW-1185">Reference proteome</keyword>
<proteinExistence type="predicted"/>
<sequence>MPDISYHGRVFVPVVVAPAVQSTEETPRGRFSQQGDLVRGEYSGGWLRGGSMVGVCDRDGTVEGVYCLAFGNGDMVAGRCRYEPTVLADGRLRIAEHWERFDGSAGVSYIEEVTDDAGATAPSRRGEEH</sequence>
<reference evidence="1 2" key="1">
    <citation type="submission" date="2020-08" db="EMBL/GenBank/DDBJ databases">
        <title>Sequencing the genomes of 1000 actinobacteria strains.</title>
        <authorList>
            <person name="Klenk H.-P."/>
        </authorList>
    </citation>
    <scope>NUCLEOTIDE SEQUENCE [LARGE SCALE GENOMIC DNA]</scope>
    <source>
        <strain evidence="1 2">DSM 45362</strain>
    </source>
</reference>
<dbReference type="RefSeq" id="WP_184835416.1">
    <property type="nucleotide sequence ID" value="NZ_JACHMN010000002.1"/>
</dbReference>
<evidence type="ECO:0000313" key="2">
    <source>
        <dbReference type="Proteomes" id="UP000587527"/>
    </source>
</evidence>
<gene>
    <name evidence="1" type="ORF">F4553_002423</name>
</gene>
<dbReference type="AlphaFoldDB" id="A0A841BL77"/>
<dbReference type="EMBL" id="JACHMN010000002">
    <property type="protein sequence ID" value="MBB5869044.1"/>
    <property type="molecule type" value="Genomic_DNA"/>
</dbReference>
<dbReference type="InterPro" id="IPR058595">
    <property type="entry name" value="Avidin-like"/>
</dbReference>
<accession>A0A841BL77</accession>
<name>A0A841BL77_9ACTN</name>
<organism evidence="1 2">
    <name type="scientific">Allocatelliglobosispora scoriae</name>
    <dbReference type="NCBI Taxonomy" id="643052"/>
    <lineage>
        <taxon>Bacteria</taxon>
        <taxon>Bacillati</taxon>
        <taxon>Actinomycetota</taxon>
        <taxon>Actinomycetes</taxon>
        <taxon>Micromonosporales</taxon>
        <taxon>Micromonosporaceae</taxon>
        <taxon>Allocatelliglobosispora</taxon>
    </lineage>
</organism>
<evidence type="ECO:0000313" key="1">
    <source>
        <dbReference type="EMBL" id="MBB5869044.1"/>
    </source>
</evidence>
<dbReference type="Pfam" id="PF26421">
    <property type="entry name" value="Avidin_like"/>
    <property type="match status" value="1"/>
</dbReference>
<protein>
    <recommendedName>
        <fullName evidence="3">N-acetylglutamate synthase</fullName>
    </recommendedName>
</protein>
<evidence type="ECO:0008006" key="3">
    <source>
        <dbReference type="Google" id="ProtNLM"/>
    </source>
</evidence>